<keyword evidence="6 8" id="KW-0496">Mitochondrion</keyword>
<dbReference type="Proteomes" id="UP001165160">
    <property type="component" value="Unassembled WGS sequence"/>
</dbReference>
<dbReference type="GO" id="GO:0005744">
    <property type="term" value="C:TIM23 mitochondrial import inner membrane translocase complex"/>
    <property type="evidence" value="ECO:0007669"/>
    <property type="project" value="UniProtKB-UniRule"/>
</dbReference>
<evidence type="ECO:0000256" key="9">
    <source>
        <dbReference type="SAM" id="MobiDB-lite"/>
    </source>
</evidence>
<comment type="function">
    <text evidence="8">Essential component of the TIM23 complex, a complex that mediates the translocation of transit peptide-containing proteins across the mitochondrial inner membrane.</text>
</comment>
<keyword evidence="5" id="KW-1133">Transmembrane helix</keyword>
<keyword evidence="11" id="KW-1185">Reference proteome</keyword>
<dbReference type="PANTHER" id="PTHR13032">
    <property type="entry name" value="MITOCHONDRIAL IMPORT INNER MEMBRANE TRANSLOCASE SUBUNIT TIM21"/>
    <property type="match status" value="1"/>
</dbReference>
<protein>
    <recommendedName>
        <fullName evidence="8">Mitochondrial import inner membrane translocase subunit Tim21</fullName>
    </recommendedName>
</protein>
<evidence type="ECO:0000256" key="1">
    <source>
        <dbReference type="ARBA" id="ARBA00004304"/>
    </source>
</evidence>
<keyword evidence="8" id="KW-0813">Transport</keyword>
<dbReference type="InterPro" id="IPR013261">
    <property type="entry name" value="Tim21"/>
</dbReference>
<evidence type="ECO:0000256" key="6">
    <source>
        <dbReference type="ARBA" id="ARBA00023128"/>
    </source>
</evidence>
<proteinExistence type="inferred from homology"/>
<comment type="caution">
    <text evidence="10">The sequence shown here is derived from an EMBL/GenBank/DDBJ whole genome shotgun (WGS) entry which is preliminary data.</text>
</comment>
<comment type="subcellular location">
    <subcellularLocation>
        <location evidence="8">Mitochondrion inner membrane</location>
        <topology evidence="8">Single-pass membrane protein</topology>
    </subcellularLocation>
    <subcellularLocation>
        <location evidence="1">Mitochondrion membrane</location>
        <topology evidence="1">Single-pass membrane protein</topology>
    </subcellularLocation>
</comment>
<sequence length="240" mass="26342">MLRSLPRSVLRLTSPLATSSKIGPQFRPQFRSQFPPRRKLTTEKKSPPKDKEPKMEDAYGASGSVSTEVLTPGEKVVNAGWNLWYLGLFGLAVTCGGYIFMELNPFGSSPQSVMNASWDLVRNDHSVQLRYGDDLKCYGTDRNTGKEGRRNFIESTKYTSQDDNSSRTRVRYCIEGNSGKSLGYVFAEVSSKHDGFVYVIIQDRRTGATLTLHDDRAAIKAGMTGAGGSKGLQALLGGGK</sequence>
<dbReference type="GO" id="GO:0030150">
    <property type="term" value="P:protein import into mitochondrial matrix"/>
    <property type="evidence" value="ECO:0007669"/>
    <property type="project" value="UniProtKB-UniRule"/>
</dbReference>
<accession>A0A9W7B625</accession>
<evidence type="ECO:0000256" key="3">
    <source>
        <dbReference type="ARBA" id="ARBA00022692"/>
    </source>
</evidence>
<keyword evidence="8" id="KW-0999">Mitochondrion inner membrane</keyword>
<evidence type="ECO:0000256" key="8">
    <source>
        <dbReference type="RuleBase" id="RU367142"/>
    </source>
</evidence>
<dbReference type="AlphaFoldDB" id="A0A9W7B625"/>
<evidence type="ECO:0000256" key="5">
    <source>
        <dbReference type="ARBA" id="ARBA00022989"/>
    </source>
</evidence>
<keyword evidence="7" id="KW-0472">Membrane</keyword>
<dbReference type="PANTHER" id="PTHR13032:SF6">
    <property type="entry name" value="MITOCHONDRIAL IMPORT INNER MEMBRANE TRANSLOCASE SUBUNIT TIM21"/>
    <property type="match status" value="1"/>
</dbReference>
<dbReference type="Pfam" id="PF08294">
    <property type="entry name" value="TIM21"/>
    <property type="match status" value="1"/>
</dbReference>
<keyword evidence="8" id="KW-0811">Translocation</keyword>
<dbReference type="InterPro" id="IPR038552">
    <property type="entry name" value="Tim21_IMS_sf"/>
</dbReference>
<comment type="similarity">
    <text evidence="2 8">Belongs to the TIM21 family.</text>
</comment>
<evidence type="ECO:0000256" key="7">
    <source>
        <dbReference type="ARBA" id="ARBA00023136"/>
    </source>
</evidence>
<evidence type="ECO:0000256" key="2">
    <source>
        <dbReference type="ARBA" id="ARBA00010867"/>
    </source>
</evidence>
<feature type="compositionally biased region" description="Basic and acidic residues" evidence="9">
    <location>
        <begin position="40"/>
        <end position="57"/>
    </location>
</feature>
<dbReference type="EMBL" id="BRXX01000007">
    <property type="protein sequence ID" value="GMH81772.1"/>
    <property type="molecule type" value="Genomic_DNA"/>
</dbReference>
<evidence type="ECO:0000313" key="10">
    <source>
        <dbReference type="EMBL" id="GMH81772.1"/>
    </source>
</evidence>
<keyword evidence="3" id="KW-0812">Transmembrane</keyword>
<reference evidence="11" key="1">
    <citation type="journal article" date="2023" name="Commun. Biol.">
        <title>Genome analysis of Parmales, the sister group of diatoms, reveals the evolutionary specialization of diatoms from phago-mixotrophs to photoautotrophs.</title>
        <authorList>
            <person name="Ban H."/>
            <person name="Sato S."/>
            <person name="Yoshikawa S."/>
            <person name="Yamada K."/>
            <person name="Nakamura Y."/>
            <person name="Ichinomiya M."/>
            <person name="Sato N."/>
            <person name="Blanc-Mathieu R."/>
            <person name="Endo H."/>
            <person name="Kuwata A."/>
            <person name="Ogata H."/>
        </authorList>
    </citation>
    <scope>NUCLEOTIDE SEQUENCE [LARGE SCALE GENOMIC DNA]</scope>
    <source>
        <strain evidence="11">NIES 3699</strain>
    </source>
</reference>
<feature type="compositionally biased region" description="Low complexity" evidence="9">
    <location>
        <begin position="24"/>
        <end position="35"/>
    </location>
</feature>
<organism evidence="10 11">
    <name type="scientific">Triparma verrucosa</name>
    <dbReference type="NCBI Taxonomy" id="1606542"/>
    <lineage>
        <taxon>Eukaryota</taxon>
        <taxon>Sar</taxon>
        <taxon>Stramenopiles</taxon>
        <taxon>Ochrophyta</taxon>
        <taxon>Bolidophyceae</taxon>
        <taxon>Parmales</taxon>
        <taxon>Triparmaceae</taxon>
        <taxon>Triparma</taxon>
    </lineage>
</organism>
<keyword evidence="4" id="KW-0809">Transit peptide</keyword>
<comment type="subunit">
    <text evidence="8">Component of the TIM23 complex.</text>
</comment>
<gene>
    <name evidence="10" type="ORF">TrVE_jg5239</name>
</gene>
<evidence type="ECO:0000313" key="11">
    <source>
        <dbReference type="Proteomes" id="UP001165160"/>
    </source>
</evidence>
<feature type="region of interest" description="Disordered" evidence="9">
    <location>
        <begin position="19"/>
        <end position="64"/>
    </location>
</feature>
<evidence type="ECO:0000256" key="4">
    <source>
        <dbReference type="ARBA" id="ARBA00022946"/>
    </source>
</evidence>
<keyword evidence="8" id="KW-0653">Protein transport</keyword>
<dbReference type="Gene3D" id="3.10.450.320">
    <property type="entry name" value="Mitochondrial import inner membrane translocase subunit Tim21"/>
    <property type="match status" value="1"/>
</dbReference>
<name>A0A9W7B625_9STRA</name>